<feature type="domain" description="WYL" evidence="1">
    <location>
        <begin position="239"/>
        <end position="295"/>
    </location>
</feature>
<dbReference type="InterPro" id="IPR026881">
    <property type="entry name" value="WYL_dom"/>
</dbReference>
<evidence type="ECO:0000313" key="3">
    <source>
        <dbReference type="Proteomes" id="UP001576774"/>
    </source>
</evidence>
<sequence>MSDLLFQNHPHVSLLQCLARGTLKQNLLRAIRLWVWLSTLYGDRQSFALEDPFTYANWRDAFFSPTHPKGEAIPSLHDSHCACARTTASWLFDSQSEVSEPQWRQAIQTQAAMKETQLDNLLKQRLFGVTRRSLQSDLETLAELGWLEYKQQHYHRVSQFPQSLPESHLNSEPIKTSSYALNFLHPELANIAQTSGQVNNVQRFFLHVDYVVPKSTIDRVDDWQYQLRELWEANPVPPLKLTYQSARVKQSVKCIVYPVCIYYVQRAVYLCAFGETPTQEGEWYNYRLDRITKMQPLTWNHSHLPPCLLQAYSMQALPQPDEIEEKIAQAWGFDFYLQPKWMLLRFDREFDRYYIQETFRHETFQPISYQQAIQLIKTQTVNQKHQQELLNILHSRSLDDAYYRVYYRDGDTNVGLRLRSWRPKGEVIFPWELRQTLTLEVLAEAQLYLQEFNYEITDIKPKI</sequence>
<evidence type="ECO:0000313" key="2">
    <source>
        <dbReference type="EMBL" id="MFB2882250.1"/>
    </source>
</evidence>
<keyword evidence="3" id="KW-1185">Reference proteome</keyword>
<protein>
    <submittedName>
        <fullName evidence="2">TIGR03985 family CRISPR-associated protein</fullName>
    </submittedName>
</protein>
<dbReference type="EMBL" id="JBHFNQ010000262">
    <property type="protein sequence ID" value="MFB2882250.1"/>
    <property type="molecule type" value="Genomic_DNA"/>
</dbReference>
<dbReference type="Proteomes" id="UP001576774">
    <property type="component" value="Unassembled WGS sequence"/>
</dbReference>
<accession>A0ABV4XHH7</accession>
<dbReference type="NCBIfam" id="TIGR03985">
    <property type="entry name" value="TIGR03985 family CRISPR-associated protein"/>
    <property type="match status" value="1"/>
</dbReference>
<reference evidence="2 3" key="1">
    <citation type="submission" date="2024-09" db="EMBL/GenBank/DDBJ databases">
        <title>Floridaenema gen nov. (Aerosakkonemataceae, Aerosakkonematales ord. nov., Cyanobacteria) from benthic tropical and subtropical fresh waters, with the description of four new species.</title>
        <authorList>
            <person name="Moretto J.A."/>
            <person name="Berthold D.E."/>
            <person name="Lefler F.W."/>
            <person name="Huang I.-S."/>
            <person name="Laughinghouse H. IV."/>
        </authorList>
    </citation>
    <scope>NUCLEOTIDE SEQUENCE [LARGE SCALE GENOMIC DNA]</scope>
    <source>
        <strain evidence="2 3">BLCC-F46</strain>
    </source>
</reference>
<comment type="caution">
    <text evidence="2">The sequence shown here is derived from an EMBL/GenBank/DDBJ whole genome shotgun (WGS) entry which is preliminary data.</text>
</comment>
<evidence type="ECO:0000259" key="1">
    <source>
        <dbReference type="Pfam" id="PF13280"/>
    </source>
</evidence>
<proteinExistence type="predicted"/>
<dbReference type="RefSeq" id="WP_413275206.1">
    <property type="nucleotide sequence ID" value="NZ_JBHFNQ010000262.1"/>
</dbReference>
<name>A0ABV4XHH7_9CYAN</name>
<dbReference type="InterPro" id="IPR023816">
    <property type="entry name" value="CRISPR-assoc_CYA0889"/>
</dbReference>
<dbReference type="Pfam" id="PF13280">
    <property type="entry name" value="WYL"/>
    <property type="match status" value="1"/>
</dbReference>
<gene>
    <name evidence="2" type="ORF">ACE1CC_35845</name>
</gene>
<organism evidence="2 3">
    <name type="scientific">Floridaenema aerugineum BLCC-F46</name>
    <dbReference type="NCBI Taxonomy" id="3153654"/>
    <lineage>
        <taxon>Bacteria</taxon>
        <taxon>Bacillati</taxon>
        <taxon>Cyanobacteriota</taxon>
        <taxon>Cyanophyceae</taxon>
        <taxon>Oscillatoriophycideae</taxon>
        <taxon>Aerosakkonematales</taxon>
        <taxon>Aerosakkonemataceae</taxon>
        <taxon>Floridanema</taxon>
        <taxon>Floridanema aerugineum</taxon>
    </lineage>
</organism>